<keyword evidence="3" id="KW-1185">Reference proteome</keyword>
<comment type="caution">
    <text evidence="2">The sequence shown here is derived from an EMBL/GenBank/DDBJ whole genome shotgun (WGS) entry which is preliminary data.</text>
</comment>
<evidence type="ECO:0000256" key="1">
    <source>
        <dbReference type="SAM" id="MobiDB-lite"/>
    </source>
</evidence>
<feature type="region of interest" description="Disordered" evidence="1">
    <location>
        <begin position="1"/>
        <end position="25"/>
    </location>
</feature>
<sequence length="66" mass="7194">MDKALCKNIRAAATKDPQKTGPVEEERVWVPANNLCRAKPEDCSGEGRARPQSPRTAATGKEKSSR</sequence>
<evidence type="ECO:0000313" key="3">
    <source>
        <dbReference type="Proteomes" id="UP001335648"/>
    </source>
</evidence>
<feature type="compositionally biased region" description="Basic and acidic residues" evidence="1">
    <location>
        <begin position="38"/>
        <end position="49"/>
    </location>
</feature>
<reference evidence="2 3" key="1">
    <citation type="journal article" date="2023" name="Mol. Biol. Evol.">
        <title>Genomics of Secondarily Temperate Adaptation in the Only Non-Antarctic Icefish.</title>
        <authorList>
            <person name="Rivera-Colon A.G."/>
            <person name="Rayamajhi N."/>
            <person name="Minhas B.F."/>
            <person name="Madrigal G."/>
            <person name="Bilyk K.T."/>
            <person name="Yoon V."/>
            <person name="Hune M."/>
            <person name="Gregory S."/>
            <person name="Cheng C.H.C."/>
            <person name="Catchen J.M."/>
        </authorList>
    </citation>
    <scope>NUCLEOTIDE SEQUENCE [LARGE SCALE GENOMIC DNA]</scope>
    <source>
        <strain evidence="2">JC2023a</strain>
    </source>
</reference>
<accession>A0AAN8C5M7</accession>
<dbReference type="AlphaFoldDB" id="A0AAN8C5M7"/>
<gene>
    <name evidence="2" type="ORF">CesoFtcFv8_010657</name>
</gene>
<proteinExistence type="predicted"/>
<protein>
    <submittedName>
        <fullName evidence="2">Uncharacterized protein</fullName>
    </submittedName>
</protein>
<feature type="compositionally biased region" description="Basic and acidic residues" evidence="1">
    <location>
        <begin position="16"/>
        <end position="25"/>
    </location>
</feature>
<dbReference type="EMBL" id="JAULUE010002053">
    <property type="protein sequence ID" value="KAK5897610.1"/>
    <property type="molecule type" value="Genomic_DNA"/>
</dbReference>
<dbReference type="Proteomes" id="UP001335648">
    <property type="component" value="Unassembled WGS sequence"/>
</dbReference>
<organism evidence="2 3">
    <name type="scientific">Champsocephalus esox</name>
    <name type="common">pike icefish</name>
    <dbReference type="NCBI Taxonomy" id="159716"/>
    <lineage>
        <taxon>Eukaryota</taxon>
        <taxon>Metazoa</taxon>
        <taxon>Chordata</taxon>
        <taxon>Craniata</taxon>
        <taxon>Vertebrata</taxon>
        <taxon>Euteleostomi</taxon>
        <taxon>Actinopterygii</taxon>
        <taxon>Neopterygii</taxon>
        <taxon>Teleostei</taxon>
        <taxon>Neoteleostei</taxon>
        <taxon>Acanthomorphata</taxon>
        <taxon>Eupercaria</taxon>
        <taxon>Perciformes</taxon>
        <taxon>Notothenioidei</taxon>
        <taxon>Channichthyidae</taxon>
        <taxon>Champsocephalus</taxon>
    </lineage>
</organism>
<evidence type="ECO:0000313" key="2">
    <source>
        <dbReference type="EMBL" id="KAK5897610.1"/>
    </source>
</evidence>
<feature type="region of interest" description="Disordered" evidence="1">
    <location>
        <begin position="38"/>
        <end position="66"/>
    </location>
</feature>
<name>A0AAN8C5M7_9TELE</name>